<name>A0ABR9XAV2_9RHOB</name>
<dbReference type="PROSITE" id="PS50042">
    <property type="entry name" value="CNMP_BINDING_3"/>
    <property type="match status" value="1"/>
</dbReference>
<proteinExistence type="predicted"/>
<keyword evidence="3" id="KW-0560">Oxidoreductase</keyword>
<sequence>MDTLGQDLRQMQRTPLHPEHVTALRAIGEEVSFAPGEIVAPLGEPATRFFYLLEGEIEMLHPYSDERLLPSTLGPQQFTGEISFLGGGVHALPMRAVRATRAISVPRERMLRLMAEMPELSDIVITVFAARRRLLLERQATGLTLIGADQDPSLRRIEEFAGRNRIPLRSVDLICAQSEAIAQECGIEPGVPAVVFGPGNAIEAPTPLKVAQKLGLDLQADPGEVFDLLVVGGGPAGVAVAVYAGAEGLRALVVEDLAVGGQAGTSSRIENYMGFPTGISGADLVWRGEVQALKFGTRFAMPRRVVQLAQQEDGLFCATLDCRTRVCARSVVVATGVQYRRLGVPGLARFEGQGVYHAATEIEARHCRGAQAVVIGGGNSAGQAAMFLSRAASHVHLLVRGDSLAASMSEYLSSRLAADPRITVHLGTTLCGTFGEDRLEEVEAENSDGGRWRISACAVFIMAGAAPNCRWLGDLVTLDAGGYIITGAAVGRALSFETTRPGIFAVGDIRAGSVKRVASAVGEGSVVVSEVWRHLAENAVRT</sequence>
<dbReference type="SMART" id="SM00100">
    <property type="entry name" value="cNMP"/>
    <property type="match status" value="1"/>
</dbReference>
<dbReference type="SUPFAM" id="SSF51905">
    <property type="entry name" value="FAD/NAD(P)-binding domain"/>
    <property type="match status" value="1"/>
</dbReference>
<dbReference type="SUPFAM" id="SSF51206">
    <property type="entry name" value="cAMP-binding domain-like"/>
    <property type="match status" value="1"/>
</dbReference>
<dbReference type="RefSeq" id="WP_194138009.1">
    <property type="nucleotide sequence ID" value="NZ_JADFFK010000046.1"/>
</dbReference>
<evidence type="ECO:0000256" key="3">
    <source>
        <dbReference type="ARBA" id="ARBA00023002"/>
    </source>
</evidence>
<keyword evidence="2" id="KW-0285">Flavoprotein</keyword>
<dbReference type="PRINTS" id="PR00368">
    <property type="entry name" value="FADPNR"/>
</dbReference>
<dbReference type="InterPro" id="IPR050097">
    <property type="entry name" value="Ferredoxin-NADP_redctase_2"/>
</dbReference>
<dbReference type="Proteomes" id="UP000607796">
    <property type="component" value="Unassembled WGS sequence"/>
</dbReference>
<dbReference type="Gene3D" id="3.50.50.60">
    <property type="entry name" value="FAD/NAD(P)-binding domain"/>
    <property type="match status" value="2"/>
</dbReference>
<dbReference type="Pfam" id="PF07992">
    <property type="entry name" value="Pyr_redox_2"/>
    <property type="match status" value="1"/>
</dbReference>
<keyword evidence="6" id="KW-1185">Reference proteome</keyword>
<dbReference type="InterPro" id="IPR000595">
    <property type="entry name" value="cNMP-bd_dom"/>
</dbReference>
<evidence type="ECO:0000313" key="5">
    <source>
        <dbReference type="EMBL" id="MBE9640746.1"/>
    </source>
</evidence>
<dbReference type="InterPro" id="IPR014710">
    <property type="entry name" value="RmlC-like_jellyroll"/>
</dbReference>
<accession>A0ABR9XAV2</accession>
<protein>
    <recommendedName>
        <fullName evidence="1">Thioredoxin reductase</fullName>
    </recommendedName>
</protein>
<reference evidence="5 6" key="1">
    <citation type="journal article" date="2021" name="Int. J. Syst. Evol. Microbiol.">
        <title>Salipiger mangrovisoli sp. nov., isolated from mangrove soil and the proposal for the reclassification of Paraphaeobacter pallidus as Salipiger pallidus comb. nov.</title>
        <authorList>
            <person name="Du J."/>
            <person name="Liu Y."/>
            <person name="Pei T."/>
            <person name="Deng M.R."/>
            <person name="Zhu H."/>
        </authorList>
    </citation>
    <scope>NUCLEOTIDE SEQUENCE [LARGE SCALE GENOMIC DNA]</scope>
    <source>
        <strain evidence="5 6">6D45A</strain>
    </source>
</reference>
<dbReference type="EMBL" id="JADFFK010000046">
    <property type="protein sequence ID" value="MBE9640746.1"/>
    <property type="molecule type" value="Genomic_DNA"/>
</dbReference>
<dbReference type="CDD" id="cd00038">
    <property type="entry name" value="CAP_ED"/>
    <property type="match status" value="1"/>
</dbReference>
<evidence type="ECO:0000256" key="2">
    <source>
        <dbReference type="ARBA" id="ARBA00022630"/>
    </source>
</evidence>
<dbReference type="PANTHER" id="PTHR48105">
    <property type="entry name" value="THIOREDOXIN REDUCTASE 1-RELATED-RELATED"/>
    <property type="match status" value="1"/>
</dbReference>
<dbReference type="Pfam" id="PF00027">
    <property type="entry name" value="cNMP_binding"/>
    <property type="match status" value="1"/>
</dbReference>
<feature type="domain" description="Cyclic nucleotide-binding" evidence="4">
    <location>
        <begin position="29"/>
        <end position="131"/>
    </location>
</feature>
<evidence type="ECO:0000313" key="6">
    <source>
        <dbReference type="Proteomes" id="UP000607796"/>
    </source>
</evidence>
<organism evidence="5 6">
    <name type="scientific">Salipiger mangrovisoli</name>
    <dbReference type="NCBI Taxonomy" id="2865933"/>
    <lineage>
        <taxon>Bacteria</taxon>
        <taxon>Pseudomonadati</taxon>
        <taxon>Pseudomonadota</taxon>
        <taxon>Alphaproteobacteria</taxon>
        <taxon>Rhodobacterales</taxon>
        <taxon>Roseobacteraceae</taxon>
        <taxon>Salipiger</taxon>
    </lineage>
</organism>
<dbReference type="InterPro" id="IPR036188">
    <property type="entry name" value="FAD/NAD-bd_sf"/>
</dbReference>
<evidence type="ECO:0000256" key="1">
    <source>
        <dbReference type="ARBA" id="ARBA00018719"/>
    </source>
</evidence>
<dbReference type="PRINTS" id="PR00469">
    <property type="entry name" value="PNDRDTASEII"/>
</dbReference>
<dbReference type="InterPro" id="IPR018490">
    <property type="entry name" value="cNMP-bd_dom_sf"/>
</dbReference>
<comment type="caution">
    <text evidence="5">The sequence shown here is derived from an EMBL/GenBank/DDBJ whole genome shotgun (WGS) entry which is preliminary data.</text>
</comment>
<gene>
    <name evidence="5" type="ORF">IQ782_28260</name>
</gene>
<dbReference type="Gene3D" id="2.60.120.10">
    <property type="entry name" value="Jelly Rolls"/>
    <property type="match status" value="1"/>
</dbReference>
<evidence type="ECO:0000259" key="4">
    <source>
        <dbReference type="PROSITE" id="PS50042"/>
    </source>
</evidence>
<dbReference type="InterPro" id="IPR023753">
    <property type="entry name" value="FAD/NAD-binding_dom"/>
</dbReference>